<keyword evidence="2" id="KW-1185">Reference proteome</keyword>
<protein>
    <submittedName>
        <fullName evidence="1">Uncharacterized protein</fullName>
    </submittedName>
</protein>
<gene>
    <name evidence="1" type="ORF">Fcan01_04335</name>
</gene>
<evidence type="ECO:0000313" key="2">
    <source>
        <dbReference type="Proteomes" id="UP000198287"/>
    </source>
</evidence>
<organism evidence="1 2">
    <name type="scientific">Folsomia candida</name>
    <name type="common">Springtail</name>
    <dbReference type="NCBI Taxonomy" id="158441"/>
    <lineage>
        <taxon>Eukaryota</taxon>
        <taxon>Metazoa</taxon>
        <taxon>Ecdysozoa</taxon>
        <taxon>Arthropoda</taxon>
        <taxon>Hexapoda</taxon>
        <taxon>Collembola</taxon>
        <taxon>Entomobryomorpha</taxon>
        <taxon>Isotomoidea</taxon>
        <taxon>Isotomidae</taxon>
        <taxon>Proisotominae</taxon>
        <taxon>Folsomia</taxon>
    </lineage>
</organism>
<reference evidence="1 2" key="1">
    <citation type="submission" date="2015-12" db="EMBL/GenBank/DDBJ databases">
        <title>The genome of Folsomia candida.</title>
        <authorList>
            <person name="Faddeeva A."/>
            <person name="Derks M.F."/>
            <person name="Anvar Y."/>
            <person name="Smit S."/>
            <person name="Van Straalen N."/>
            <person name="Roelofs D."/>
        </authorList>
    </citation>
    <scope>NUCLEOTIDE SEQUENCE [LARGE SCALE GENOMIC DNA]</scope>
    <source>
        <strain evidence="1 2">VU population</strain>
        <tissue evidence="1">Whole body</tissue>
    </source>
</reference>
<dbReference type="Proteomes" id="UP000198287">
    <property type="component" value="Unassembled WGS sequence"/>
</dbReference>
<accession>A0A226EQW7</accession>
<comment type="caution">
    <text evidence="1">The sequence shown here is derived from an EMBL/GenBank/DDBJ whole genome shotgun (WGS) entry which is preliminary data.</text>
</comment>
<dbReference type="AlphaFoldDB" id="A0A226EQW7"/>
<sequence>MLRLQQERVIPGILNPKSNYQPPWTDKKFYLMDGAGNCVIIVDESAIPCIYDEKDPERRDPLRPTAGYISQLESHRLATNKIAALKNIPYMNKVFAGLDRPVKEFLALPLLEQSRLKSDLKLKLANPTIINKEWETVVKNLKWNPFHEMPQDFLKCQLGSNYEENIQGKTDDGVKNDKCVITQLPLEAWEILVQKLNGISFLRVCDALQCLGLDDLVWEAYEVNMRENKLPLFWSRTCHQDMPSELMNEIVTSFSNMLINLRKGPRMNLGSLHNARESHNCQDIVLAEYSWIHKLRDGEMVVKNMSALERKIKTNIQLFHQKYPTFDEMVKDKDSTTRNYSTPEVIVGMLGSLCYFSMLIMDNLDKPEAHRVTEAVCDFDKDSPMLYSKLMYYPTQQTDTEKIPEIDRLLFFVSRNYTTIRSVDSYLTGLVYEHRSIDDAEALFSNDTQTNDDDRGVFFKMEPILAFNENVFVLWHSPSPVEFNRVTKVRNHYEITKIQSLRIHKCRDYWNLLSNYTQYFIPVLRKVHNSGPNKLPFTEEFLVENFGQDFANDCEFYYELQLINMRYGTDTISMRNANTLKSTSPSNKTKEAAFAVHHQNPQYYYHNALEERSLLDVCYSACYGYDLYVFWNHKALAVSWGDGLIWMFHSWKRALKSLEKEVHHRLSSKTEDVFVSHMCVCSRDVLGAVINDNVVTFKVIKTPGVLHDGYKEEPKFVMEPLRFIVLDLQSKQISVDQFSFHFDKGDPYFFLLLRDKGSNCCLDFWMQRVYFKLQEYEDSEVTDDIPEKVFMDSVTTFIENEERNRNRTKVQQEEAPPKCSENITSKEFTEAIMRTIVGCKLVNLKRRVGVSDRPKTYKQMFDELMARNKDKDIFSVNRHAALHSQVKEWVQKLQMTRRESKYEN</sequence>
<proteinExistence type="predicted"/>
<dbReference type="EMBL" id="LNIX01000002">
    <property type="protein sequence ID" value="OXA59588.1"/>
    <property type="molecule type" value="Genomic_DNA"/>
</dbReference>
<evidence type="ECO:0000313" key="1">
    <source>
        <dbReference type="EMBL" id="OXA59588.1"/>
    </source>
</evidence>
<name>A0A226EQW7_FOLCA</name>